<proteinExistence type="predicted"/>
<reference evidence="2" key="1">
    <citation type="journal article" date="2014" name="Science">
        <title>Ancient hybridizations among the ancestral genomes of bread wheat.</title>
        <authorList>
            <consortium name="International Wheat Genome Sequencing Consortium,"/>
            <person name="Marcussen T."/>
            <person name="Sandve S.R."/>
            <person name="Heier L."/>
            <person name="Spannagl M."/>
            <person name="Pfeifer M."/>
            <person name="Jakobsen K.S."/>
            <person name="Wulff B.B."/>
            <person name="Steuernagel B."/>
            <person name="Mayer K.F."/>
            <person name="Olsen O.A."/>
        </authorList>
    </citation>
    <scope>NUCLEOTIDE SEQUENCE [LARGE SCALE GENOMIC DNA]</scope>
    <source>
        <strain evidence="2">cv. AL8/78</strain>
    </source>
</reference>
<reference evidence="1" key="4">
    <citation type="submission" date="2019-03" db="UniProtKB">
        <authorList>
            <consortium name="EnsemblPlants"/>
        </authorList>
    </citation>
    <scope>IDENTIFICATION</scope>
</reference>
<dbReference type="PANTHER" id="PTHR36750:SF1">
    <property type="entry name" value="SEC-C MOTIF PROTEIN"/>
    <property type="match status" value="1"/>
</dbReference>
<reference evidence="2" key="2">
    <citation type="journal article" date="2017" name="Nat. Plants">
        <title>The Aegilops tauschii genome reveals multiple impacts of transposons.</title>
        <authorList>
            <person name="Zhao G."/>
            <person name="Zou C."/>
            <person name="Li K."/>
            <person name="Wang K."/>
            <person name="Li T."/>
            <person name="Gao L."/>
            <person name="Zhang X."/>
            <person name="Wang H."/>
            <person name="Yang Z."/>
            <person name="Liu X."/>
            <person name="Jiang W."/>
            <person name="Mao L."/>
            <person name="Kong X."/>
            <person name="Jiao Y."/>
            <person name="Jia J."/>
        </authorList>
    </citation>
    <scope>NUCLEOTIDE SEQUENCE [LARGE SCALE GENOMIC DNA]</scope>
    <source>
        <strain evidence="2">cv. AL8/78</strain>
    </source>
</reference>
<accession>A0A453RDX8</accession>
<evidence type="ECO:0000313" key="2">
    <source>
        <dbReference type="Proteomes" id="UP000015105"/>
    </source>
</evidence>
<evidence type="ECO:0000313" key="1">
    <source>
        <dbReference type="EnsemblPlants" id="AET7Gv20549300.3"/>
    </source>
</evidence>
<reference evidence="1" key="3">
    <citation type="journal article" date="2017" name="Nature">
        <title>Genome sequence of the progenitor of the wheat D genome Aegilops tauschii.</title>
        <authorList>
            <person name="Luo M.C."/>
            <person name="Gu Y.Q."/>
            <person name="Puiu D."/>
            <person name="Wang H."/>
            <person name="Twardziok S.O."/>
            <person name="Deal K.R."/>
            <person name="Huo N."/>
            <person name="Zhu T."/>
            <person name="Wang L."/>
            <person name="Wang Y."/>
            <person name="McGuire P.E."/>
            <person name="Liu S."/>
            <person name="Long H."/>
            <person name="Ramasamy R.K."/>
            <person name="Rodriguez J.C."/>
            <person name="Van S.L."/>
            <person name="Yuan L."/>
            <person name="Wang Z."/>
            <person name="Xia Z."/>
            <person name="Xiao L."/>
            <person name="Anderson O.D."/>
            <person name="Ouyang S."/>
            <person name="Liang Y."/>
            <person name="Zimin A.V."/>
            <person name="Pertea G."/>
            <person name="Qi P."/>
            <person name="Bennetzen J.L."/>
            <person name="Dai X."/>
            <person name="Dawson M.W."/>
            <person name="Muller H.G."/>
            <person name="Kugler K."/>
            <person name="Rivarola-Duarte L."/>
            <person name="Spannagl M."/>
            <person name="Mayer K.F.X."/>
            <person name="Lu F.H."/>
            <person name="Bevan M.W."/>
            <person name="Leroy P."/>
            <person name="Li P."/>
            <person name="You F.M."/>
            <person name="Sun Q."/>
            <person name="Liu Z."/>
            <person name="Lyons E."/>
            <person name="Wicker T."/>
            <person name="Salzberg S.L."/>
            <person name="Devos K.M."/>
            <person name="Dvorak J."/>
        </authorList>
    </citation>
    <scope>NUCLEOTIDE SEQUENCE [LARGE SCALE GENOMIC DNA]</scope>
    <source>
        <strain evidence="1">cv. AL8/78</strain>
    </source>
</reference>
<dbReference type="InterPro" id="IPR004027">
    <property type="entry name" value="SEC_C_motif"/>
</dbReference>
<dbReference type="PANTHER" id="PTHR36750">
    <property type="entry name" value="SEC-C MOTIF PROTEIN"/>
    <property type="match status" value="1"/>
</dbReference>
<dbReference type="Gramene" id="AET7Gv20549300.3">
    <property type="protein sequence ID" value="AET7Gv20549300.3"/>
    <property type="gene ID" value="AET7Gv20549300"/>
</dbReference>
<dbReference type="STRING" id="200361.A0A453RDX8"/>
<dbReference type="EnsemblPlants" id="AET7Gv20549300.3">
    <property type="protein sequence ID" value="AET7Gv20549300.3"/>
    <property type="gene ID" value="AET7Gv20549300"/>
</dbReference>
<dbReference type="Pfam" id="PF02810">
    <property type="entry name" value="SEC-C"/>
    <property type="match status" value="1"/>
</dbReference>
<keyword evidence="2" id="KW-1185">Reference proteome</keyword>
<protein>
    <submittedName>
        <fullName evidence="1">Uncharacterized protein</fullName>
    </submittedName>
</protein>
<dbReference type="Proteomes" id="UP000015105">
    <property type="component" value="Chromosome 7D"/>
</dbReference>
<organism evidence="1 2">
    <name type="scientific">Aegilops tauschii subsp. strangulata</name>
    <name type="common">Goatgrass</name>
    <dbReference type="NCBI Taxonomy" id="200361"/>
    <lineage>
        <taxon>Eukaryota</taxon>
        <taxon>Viridiplantae</taxon>
        <taxon>Streptophyta</taxon>
        <taxon>Embryophyta</taxon>
        <taxon>Tracheophyta</taxon>
        <taxon>Spermatophyta</taxon>
        <taxon>Magnoliopsida</taxon>
        <taxon>Liliopsida</taxon>
        <taxon>Poales</taxon>
        <taxon>Poaceae</taxon>
        <taxon>BOP clade</taxon>
        <taxon>Pooideae</taxon>
        <taxon>Triticodae</taxon>
        <taxon>Triticeae</taxon>
        <taxon>Triticinae</taxon>
        <taxon>Aegilops</taxon>
    </lineage>
</organism>
<name>A0A453RDX8_AEGTS</name>
<sequence>MASRRVLHLLTASRGISSTPHLASLGWISKIKNTFTGKKDADSPFPPSESFNLNMFADSMEMARKVGTFKNFVSGRCSEATVVAACEKHAAVLRYLATIDPTGEKLKTSDKISATKHCNCTIADVEHILAKYTWAKDAQKKIEKLKEEGKPVPKTFTEVQNLMGNTALDVGRANLAKSGQISRNALCPCGSKKRYKKYDSSMPDTVLLMMFCCHSFVGVVFPSKIRLLQITCALTSFLLDGQPTENIVVENL</sequence>
<dbReference type="AlphaFoldDB" id="A0A453RDX8"/>
<reference evidence="1" key="5">
    <citation type="journal article" date="2021" name="G3 (Bethesda)">
        <title>Aegilops tauschii genome assembly Aet v5.0 features greater sequence contiguity and improved annotation.</title>
        <authorList>
            <person name="Wang L."/>
            <person name="Zhu T."/>
            <person name="Rodriguez J.C."/>
            <person name="Deal K.R."/>
            <person name="Dubcovsky J."/>
            <person name="McGuire P.E."/>
            <person name="Lux T."/>
            <person name="Spannagl M."/>
            <person name="Mayer K.F.X."/>
            <person name="Baldrich P."/>
            <person name="Meyers B.C."/>
            <person name="Huo N."/>
            <person name="Gu Y.Q."/>
            <person name="Zhou H."/>
            <person name="Devos K.M."/>
            <person name="Bennetzen J.L."/>
            <person name="Unver T."/>
            <person name="Budak H."/>
            <person name="Gulick P.J."/>
            <person name="Galiba G."/>
            <person name="Kalapos B."/>
            <person name="Nelson D.R."/>
            <person name="Li P."/>
            <person name="You F.M."/>
            <person name="Luo M.C."/>
            <person name="Dvorak J."/>
        </authorList>
    </citation>
    <scope>NUCLEOTIDE SEQUENCE [LARGE SCALE GENOMIC DNA]</scope>
    <source>
        <strain evidence="1">cv. AL8/78</strain>
    </source>
</reference>